<keyword evidence="15" id="KW-0460">Magnesium</keyword>
<dbReference type="OrthoDB" id="9809127at2"/>
<evidence type="ECO:0000256" key="7">
    <source>
        <dbReference type="ARBA" id="ARBA00022741"/>
    </source>
</evidence>
<feature type="domain" description="FeoB-type G" evidence="17">
    <location>
        <begin position="2"/>
        <end position="168"/>
    </location>
</feature>
<dbReference type="Gene3D" id="1.10.287.1770">
    <property type="match status" value="1"/>
</dbReference>
<evidence type="ECO:0000313" key="19">
    <source>
        <dbReference type="Proteomes" id="UP000252479"/>
    </source>
</evidence>
<dbReference type="InterPro" id="IPR005225">
    <property type="entry name" value="Small_GTP-bd"/>
</dbReference>
<organism evidence="18 19">
    <name type="scientific">Vibrio casei</name>
    <dbReference type="NCBI Taxonomy" id="673372"/>
    <lineage>
        <taxon>Bacteria</taxon>
        <taxon>Pseudomonadati</taxon>
        <taxon>Pseudomonadota</taxon>
        <taxon>Gammaproteobacteria</taxon>
        <taxon>Vibrionales</taxon>
        <taxon>Vibrionaceae</taxon>
        <taxon>Vibrio</taxon>
    </lineage>
</organism>
<dbReference type="InterPro" id="IPR030389">
    <property type="entry name" value="G_FEOB_dom"/>
</dbReference>
<feature type="binding site" evidence="14">
    <location>
        <begin position="34"/>
        <end position="38"/>
    </location>
    <ligand>
        <name>GTP</name>
        <dbReference type="ChEBI" id="CHEBI:37565"/>
        <label>1</label>
    </ligand>
</feature>
<feature type="binding site" evidence="15">
    <location>
        <position position="23"/>
    </location>
    <ligand>
        <name>Mg(2+)</name>
        <dbReference type="ChEBI" id="CHEBI:18420"/>
        <label>2</label>
    </ligand>
</feature>
<dbReference type="AlphaFoldDB" id="A0A368LLU6"/>
<evidence type="ECO:0000256" key="10">
    <source>
        <dbReference type="ARBA" id="ARBA00023065"/>
    </source>
</evidence>
<dbReference type="Pfam" id="PF02421">
    <property type="entry name" value="FeoB_N"/>
    <property type="match status" value="1"/>
</dbReference>
<keyword evidence="10" id="KW-0406">Ion transport</keyword>
<dbReference type="RefSeq" id="WP_086962522.1">
    <property type="nucleotide sequence ID" value="NZ_AP018680.1"/>
</dbReference>
<dbReference type="GO" id="GO:0046872">
    <property type="term" value="F:metal ion binding"/>
    <property type="evidence" value="ECO:0007669"/>
    <property type="project" value="UniProtKB-KW"/>
</dbReference>
<dbReference type="Proteomes" id="UP000252479">
    <property type="component" value="Unassembled WGS sequence"/>
</dbReference>
<dbReference type="Pfam" id="PF07670">
    <property type="entry name" value="Gate"/>
    <property type="match status" value="2"/>
</dbReference>
<name>A0A368LLU6_9VIBR</name>
<feature type="transmembrane region" description="Helical" evidence="16">
    <location>
        <begin position="453"/>
        <end position="473"/>
    </location>
</feature>
<dbReference type="NCBIfam" id="TIGR00437">
    <property type="entry name" value="feoB"/>
    <property type="match status" value="1"/>
</dbReference>
<feature type="transmembrane region" description="Helical" evidence="16">
    <location>
        <begin position="422"/>
        <end position="447"/>
    </location>
</feature>
<keyword evidence="15" id="KW-0479">Metal-binding</keyword>
<feature type="transmembrane region" description="Helical" evidence="16">
    <location>
        <begin position="666"/>
        <end position="687"/>
    </location>
</feature>
<feature type="transmembrane region" description="Helical" evidence="16">
    <location>
        <begin position="511"/>
        <end position="529"/>
    </location>
</feature>
<evidence type="ECO:0000256" key="9">
    <source>
        <dbReference type="ARBA" id="ARBA00023004"/>
    </source>
</evidence>
<dbReference type="GO" id="GO:0005886">
    <property type="term" value="C:plasma membrane"/>
    <property type="evidence" value="ECO:0007669"/>
    <property type="project" value="UniProtKB-SubCell"/>
</dbReference>
<gene>
    <name evidence="18" type="ORF">CIK83_04230</name>
</gene>
<feature type="transmembrane region" description="Helical" evidence="16">
    <location>
        <begin position="347"/>
        <end position="367"/>
    </location>
</feature>
<comment type="caution">
    <text evidence="18">The sequence shown here is derived from an EMBL/GenBank/DDBJ whole genome shotgun (WGS) entry which is preliminary data.</text>
</comment>
<sequence length="762" mass="83329">MSFNILTVGNPNSGKTTLFNGLTGAKQNVGNWAGVTVEKKTGFFEYRDTEFKLTDLPGIYSLDSANDANSIDESIASSAISSMSADLIINVVDATSLERSLYMTLQLRELGRPMIVVLNKLDALHRERQEIDVDALQKELGCPVFILSAINAKQVTKFKDDLFGLLQKPLFIDGLTLDYGDTIESSIEALNPIWSKDSIILPRAMSIRALEQDSLVVDRLADIDKEYCRETVQRLNAELDLDLAITNTKYNYLHQLCHQVRSIDSSLSKNFTEKLDQIVLNKWLGIPIFFVIMYLMFMFSINIGSAFIDFFDIGVGAILVDGGHYLLDSHLPVWLVTVLADGLGGGIQTVATFIPVIACLYLFLSLLESSGYMARAAFVLDKVMQKIGLPGKAFVPLILGFGCNVPAIMATRTMDQERERKLSAAMAPFMSCGARLPVYTLFAAAFFPNNGQNVVFALYVLGILAAVFTGIILKNTLYPGKSSSFIMEMPDYEIPTVRSIGLKTWQKLKRFVLGAGKTIVVVVAILSFLNSLGTDGSFGNEDSQNSVLSKVAQVVTPVFAPMGIEKDNWPATVGIITGIFAKEAVVGTLNNLYSDPTDEAVEFSLTNSLQEALQSIPDNLSALSFSDPLGIDVGDLADSNVAAEDQGVSSGIFGNLQAYFITGGAAFAYLIFILLYTPCVAAMGAYAREFGSKFARFIGLWTMFLAYASAVIYYQASSFSLHPVASTSWILGMTLVMLLVYTRLKQVGLKEQKLRIDIVNIT</sequence>
<keyword evidence="5" id="KW-0997">Cell inner membrane</keyword>
<evidence type="ECO:0000256" key="14">
    <source>
        <dbReference type="PIRSR" id="PIRSR603373-1"/>
    </source>
</evidence>
<dbReference type="PANTHER" id="PTHR43185">
    <property type="entry name" value="FERROUS IRON TRANSPORT PROTEIN B"/>
    <property type="match status" value="1"/>
</dbReference>
<dbReference type="PROSITE" id="PS51711">
    <property type="entry name" value="G_FEOB"/>
    <property type="match status" value="1"/>
</dbReference>
<dbReference type="NCBIfam" id="TIGR00231">
    <property type="entry name" value="small_GTP"/>
    <property type="match status" value="1"/>
</dbReference>
<dbReference type="Pfam" id="PF07664">
    <property type="entry name" value="FeoB_C"/>
    <property type="match status" value="1"/>
</dbReference>
<dbReference type="InterPro" id="IPR003373">
    <property type="entry name" value="Fe2_transport_prot-B"/>
</dbReference>
<keyword evidence="8 16" id="KW-1133">Transmembrane helix</keyword>
<keyword evidence="19" id="KW-1185">Reference proteome</keyword>
<evidence type="ECO:0000256" key="6">
    <source>
        <dbReference type="ARBA" id="ARBA00022692"/>
    </source>
</evidence>
<dbReference type="InterPro" id="IPR050860">
    <property type="entry name" value="FeoB_GTPase"/>
</dbReference>
<evidence type="ECO:0000256" key="1">
    <source>
        <dbReference type="ARBA" id="ARBA00004429"/>
    </source>
</evidence>
<feature type="transmembrane region" description="Helical" evidence="16">
    <location>
        <begin position="283"/>
        <end position="303"/>
    </location>
</feature>
<comment type="subcellular location">
    <subcellularLocation>
        <location evidence="1 16">Cell inner membrane</location>
        <topology evidence="1 16">Multi-pass membrane protein</topology>
    </subcellularLocation>
</comment>
<dbReference type="FunFam" id="3.40.50.300:FF:000426">
    <property type="entry name" value="Ferrous iron transport protein B"/>
    <property type="match status" value="1"/>
</dbReference>
<dbReference type="InterPro" id="IPR006073">
    <property type="entry name" value="GTP-bd"/>
</dbReference>
<dbReference type="NCBIfam" id="NF007105">
    <property type="entry name" value="PRK09554.1"/>
    <property type="match status" value="1"/>
</dbReference>
<dbReference type="InterPro" id="IPR027417">
    <property type="entry name" value="P-loop_NTPase"/>
</dbReference>
<evidence type="ECO:0000259" key="17">
    <source>
        <dbReference type="PROSITE" id="PS51711"/>
    </source>
</evidence>
<evidence type="ECO:0000256" key="3">
    <source>
        <dbReference type="ARBA" id="ARBA00022475"/>
    </source>
</evidence>
<dbReference type="InterPro" id="IPR011640">
    <property type="entry name" value="Fe2_transport_prot_B_C"/>
</dbReference>
<feature type="binding site" evidence="15">
    <location>
        <position position="21"/>
    </location>
    <ligand>
        <name>Mg(2+)</name>
        <dbReference type="ChEBI" id="CHEBI:18420"/>
        <label>2</label>
    </ligand>
</feature>
<dbReference type="Gene3D" id="3.40.50.300">
    <property type="entry name" value="P-loop containing nucleotide triphosphate hydrolases"/>
    <property type="match status" value="1"/>
</dbReference>
<dbReference type="PRINTS" id="PR00326">
    <property type="entry name" value="GTP1OBG"/>
</dbReference>
<feature type="transmembrane region" description="Helical" evidence="16">
    <location>
        <begin position="726"/>
        <end position="744"/>
    </location>
</feature>
<keyword evidence="4 16" id="KW-0410">Iron transport</keyword>
<accession>A0A368LLU6</accession>
<evidence type="ECO:0000313" key="18">
    <source>
        <dbReference type="EMBL" id="RCS72879.1"/>
    </source>
</evidence>
<evidence type="ECO:0000256" key="15">
    <source>
        <dbReference type="PIRSR" id="PIRSR603373-2"/>
    </source>
</evidence>
<dbReference type="GeneID" id="303188110"/>
<feature type="binding site" evidence="14">
    <location>
        <begin position="9"/>
        <end position="16"/>
    </location>
    <ligand>
        <name>GTP</name>
        <dbReference type="ChEBI" id="CHEBI:37565"/>
        <label>1</label>
    </ligand>
</feature>
<keyword evidence="9 16" id="KW-0408">Iron</keyword>
<evidence type="ECO:0000256" key="8">
    <source>
        <dbReference type="ARBA" id="ARBA00022989"/>
    </source>
</evidence>
<keyword evidence="7 14" id="KW-0547">Nucleotide-binding</keyword>
<proteinExistence type="inferred from homology"/>
<dbReference type="SUPFAM" id="SSF52540">
    <property type="entry name" value="P-loop containing nucleoside triphosphate hydrolases"/>
    <property type="match status" value="1"/>
</dbReference>
<dbReference type="GO" id="GO:0015093">
    <property type="term" value="F:ferrous iron transmembrane transporter activity"/>
    <property type="evidence" value="ECO:0007669"/>
    <property type="project" value="UniProtKB-UniRule"/>
</dbReference>
<keyword evidence="11 14" id="KW-0342">GTP-binding</keyword>
<evidence type="ECO:0000256" key="4">
    <source>
        <dbReference type="ARBA" id="ARBA00022496"/>
    </source>
</evidence>
<dbReference type="PANTHER" id="PTHR43185:SF1">
    <property type="entry name" value="FE(2+) TRANSPORTER FEOB"/>
    <property type="match status" value="1"/>
</dbReference>
<dbReference type="InterPro" id="IPR011642">
    <property type="entry name" value="Gate_dom"/>
</dbReference>
<protein>
    <recommendedName>
        <fullName evidence="13 16">Ferrous iron transport protein B</fullName>
    </recommendedName>
</protein>
<evidence type="ECO:0000256" key="5">
    <source>
        <dbReference type="ARBA" id="ARBA00022519"/>
    </source>
</evidence>
<dbReference type="GO" id="GO:0005525">
    <property type="term" value="F:GTP binding"/>
    <property type="evidence" value="ECO:0007669"/>
    <property type="project" value="UniProtKB-KW"/>
</dbReference>
<evidence type="ECO:0000256" key="16">
    <source>
        <dbReference type="RuleBase" id="RU362098"/>
    </source>
</evidence>
<dbReference type="EMBL" id="QPGL01000001">
    <property type="protein sequence ID" value="RCS72879.1"/>
    <property type="molecule type" value="Genomic_DNA"/>
</dbReference>
<feature type="binding site" evidence="15">
    <location>
        <position position="24"/>
    </location>
    <ligand>
        <name>Mg(2+)</name>
        <dbReference type="ChEBI" id="CHEBI:18420"/>
        <label>2</label>
    </ligand>
</feature>
<keyword evidence="12 16" id="KW-0472">Membrane</keyword>
<feature type="binding site" evidence="15">
    <location>
        <position position="20"/>
    </location>
    <ligand>
        <name>Mg(2+)</name>
        <dbReference type="ChEBI" id="CHEBI:18420"/>
        <label>2</label>
    </ligand>
</feature>
<comment type="function">
    <text evidence="16">Probable transporter of a GTP-driven Fe(2+) uptake system.</text>
</comment>
<dbReference type="InterPro" id="IPR041069">
    <property type="entry name" value="FeoB_Cyto"/>
</dbReference>
<keyword evidence="2 16" id="KW-0813">Transport</keyword>
<keyword evidence="3" id="KW-1003">Cell membrane</keyword>
<feature type="transmembrane region" description="Helical" evidence="16">
    <location>
        <begin position="694"/>
        <end position="714"/>
    </location>
</feature>
<reference evidence="18 19" key="1">
    <citation type="journal article" date="2017" name="Elife">
        <title>Extensive horizontal gene transfer in cheese-associated bacteria.</title>
        <authorList>
            <person name="Bonham K.S."/>
            <person name="Wolfe B.E."/>
            <person name="Dutton R.J."/>
        </authorList>
    </citation>
    <scope>NUCLEOTIDE SEQUENCE [LARGE SCALE GENOMIC DNA]</scope>
    <source>
        <strain evidence="18 19">JB196</strain>
    </source>
</reference>
<evidence type="ECO:0000256" key="12">
    <source>
        <dbReference type="ARBA" id="ARBA00023136"/>
    </source>
</evidence>
<feature type="binding site" evidence="14">
    <location>
        <begin position="55"/>
        <end position="58"/>
    </location>
    <ligand>
        <name>GTP</name>
        <dbReference type="ChEBI" id="CHEBI:37565"/>
        <label>1</label>
    </ligand>
</feature>
<evidence type="ECO:0000256" key="2">
    <source>
        <dbReference type="ARBA" id="ARBA00022448"/>
    </source>
</evidence>
<keyword evidence="6 16" id="KW-0812">Transmembrane</keyword>
<dbReference type="CDD" id="cd01879">
    <property type="entry name" value="FeoB"/>
    <property type="match status" value="1"/>
</dbReference>
<comment type="similarity">
    <text evidence="16">Belongs to the TRAFAC class TrmE-Era-EngA-EngB-Septin-like GTPase superfamily. FeoB GTPase (TC 9.A.8) family.</text>
</comment>
<dbReference type="Pfam" id="PF17910">
    <property type="entry name" value="FeoB_Cyto"/>
    <property type="match status" value="1"/>
</dbReference>
<evidence type="ECO:0000256" key="11">
    <source>
        <dbReference type="ARBA" id="ARBA00023134"/>
    </source>
</evidence>
<feature type="binding site" evidence="14">
    <location>
        <begin position="119"/>
        <end position="122"/>
    </location>
    <ligand>
        <name>GTP</name>
        <dbReference type="ChEBI" id="CHEBI:37565"/>
        <label>1</label>
    </ligand>
</feature>
<evidence type="ECO:0000256" key="13">
    <source>
        <dbReference type="NCBIfam" id="TIGR00437"/>
    </source>
</evidence>